<organism evidence="1 2">
    <name type="scientific">Centaurea solstitialis</name>
    <name type="common">yellow star-thistle</name>
    <dbReference type="NCBI Taxonomy" id="347529"/>
    <lineage>
        <taxon>Eukaryota</taxon>
        <taxon>Viridiplantae</taxon>
        <taxon>Streptophyta</taxon>
        <taxon>Embryophyta</taxon>
        <taxon>Tracheophyta</taxon>
        <taxon>Spermatophyta</taxon>
        <taxon>Magnoliopsida</taxon>
        <taxon>eudicotyledons</taxon>
        <taxon>Gunneridae</taxon>
        <taxon>Pentapetalae</taxon>
        <taxon>asterids</taxon>
        <taxon>campanulids</taxon>
        <taxon>Asterales</taxon>
        <taxon>Asteraceae</taxon>
        <taxon>Carduoideae</taxon>
        <taxon>Cardueae</taxon>
        <taxon>Centaureinae</taxon>
        <taxon>Centaurea</taxon>
    </lineage>
</organism>
<comment type="caution">
    <text evidence="1">The sequence shown here is derived from an EMBL/GenBank/DDBJ whole genome shotgun (WGS) entry which is preliminary data.</text>
</comment>
<dbReference type="PANTHER" id="PTHR35998:SF1">
    <property type="entry name" value="OS02G0127900 PROTEIN"/>
    <property type="match status" value="1"/>
</dbReference>
<sequence length="112" mass="13637">MVLWEITLGTAYFLGLKRTYKLALRIQRRLVHPKYPKFRLFLHSIPILYAYMTLQGITHPSRINQERLRRFGTFKHEADYEMDEKGLVHLYVNFLGSVWYVEWTREYWTGHD</sequence>
<accession>A0AA38WG54</accession>
<reference evidence="1" key="1">
    <citation type="submission" date="2023-03" db="EMBL/GenBank/DDBJ databases">
        <title>Chromosome-scale reference genome and RAD-based genetic map of yellow starthistle (Centaurea solstitialis) reveal putative structural variation and QTLs associated with invader traits.</title>
        <authorList>
            <person name="Reatini B."/>
            <person name="Cang F.A."/>
            <person name="Jiang Q."/>
            <person name="Mckibben M.T.W."/>
            <person name="Barker M.S."/>
            <person name="Rieseberg L.H."/>
            <person name="Dlugosch K.M."/>
        </authorList>
    </citation>
    <scope>NUCLEOTIDE SEQUENCE</scope>
    <source>
        <strain evidence="1">CAN-66</strain>
        <tissue evidence="1">Leaf</tissue>
    </source>
</reference>
<protein>
    <submittedName>
        <fullName evidence="1">Uncharacterized protein</fullName>
    </submittedName>
</protein>
<dbReference type="EMBL" id="JARYMX010000005">
    <property type="protein sequence ID" value="KAJ9548794.1"/>
    <property type="molecule type" value="Genomic_DNA"/>
</dbReference>
<name>A0AA38WG54_9ASTR</name>
<proteinExistence type="predicted"/>
<evidence type="ECO:0000313" key="2">
    <source>
        <dbReference type="Proteomes" id="UP001172457"/>
    </source>
</evidence>
<dbReference type="PANTHER" id="PTHR35998">
    <property type="entry name" value="OS02G0127900 PROTEIN"/>
    <property type="match status" value="1"/>
</dbReference>
<dbReference type="AlphaFoldDB" id="A0AA38WG54"/>
<keyword evidence="2" id="KW-1185">Reference proteome</keyword>
<gene>
    <name evidence="1" type="ORF">OSB04_021337</name>
</gene>
<dbReference type="Proteomes" id="UP001172457">
    <property type="component" value="Chromosome 5"/>
</dbReference>
<evidence type="ECO:0000313" key="1">
    <source>
        <dbReference type="EMBL" id="KAJ9548794.1"/>
    </source>
</evidence>